<reference evidence="3" key="1">
    <citation type="submission" date="2019-03" db="EMBL/GenBank/DDBJ databases">
        <title>Single cell metagenomics reveals metabolic interactions within the superorganism composed of flagellate Streblomastix strix and complex community of Bacteroidetes bacteria on its surface.</title>
        <authorList>
            <person name="Treitli S.C."/>
            <person name="Kolisko M."/>
            <person name="Husnik F."/>
            <person name="Keeling P."/>
            <person name="Hampl V."/>
        </authorList>
    </citation>
    <scope>NUCLEOTIDE SEQUENCE</scope>
    <source>
        <strain evidence="3">STM</strain>
    </source>
</reference>
<comment type="caution">
    <text evidence="3">The sequence shown here is derived from an EMBL/GenBank/DDBJ whole genome shotgun (WGS) entry which is preliminary data.</text>
</comment>
<dbReference type="PROSITE" id="PS50850">
    <property type="entry name" value="MFS"/>
    <property type="match status" value="1"/>
</dbReference>
<keyword evidence="1" id="KW-0472">Membrane</keyword>
<dbReference type="InterPro" id="IPR036259">
    <property type="entry name" value="MFS_trans_sf"/>
</dbReference>
<feature type="transmembrane region" description="Helical" evidence="1">
    <location>
        <begin position="248"/>
        <end position="267"/>
    </location>
</feature>
<sequence length="401" mass="44281">MKKEKIAGFDRNVFFTGLTSFFTDTSTKMLYSIMPLFLLSIGASKTTIALIEGVAESTASLIKAVSGRWSDKISKNKPFMIVGYGVTALVTPLYALVGLPVQVLILRFTERIGKGLRAAPRDSLISNSIKGNEAGKNFGFHKAMDNSGAILGPLFAFILLSTFHLEYKYLFLLAGIPAIIGVLTIILFIKENNVKNNTQKEKPKFSLKLLPKKFYLFLGIIFVFTLGNSADAFLLIKTTETGIKQSYIPFMYMIFNVVSVFFAIPIGKISDKKIGREKLITLGFFVYAIVYFFFGLSNQISVFILLFILYGFYSALTDISQKAMISDIVDKELKGTAYGIYHAVLGITLLPASLTAGLLYDTVSSDAPFYFGAIMALAATVLMFAFIILSKKNKQTLIESK</sequence>
<proteinExistence type="predicted"/>
<dbReference type="SUPFAM" id="SSF103473">
    <property type="entry name" value="MFS general substrate transporter"/>
    <property type="match status" value="1"/>
</dbReference>
<feature type="transmembrane region" description="Helical" evidence="1">
    <location>
        <begin position="340"/>
        <end position="363"/>
    </location>
</feature>
<protein>
    <submittedName>
        <fullName evidence="3">Multidrug resistance protein MdtH</fullName>
    </submittedName>
</protein>
<feature type="transmembrane region" description="Helical" evidence="1">
    <location>
        <begin position="30"/>
        <end position="51"/>
    </location>
</feature>
<accession>A0A5J4R7D7</accession>
<evidence type="ECO:0000256" key="1">
    <source>
        <dbReference type="SAM" id="Phobius"/>
    </source>
</evidence>
<dbReference type="InterPro" id="IPR020846">
    <property type="entry name" value="MFS_dom"/>
</dbReference>
<organism evidence="3">
    <name type="scientific">termite gut metagenome</name>
    <dbReference type="NCBI Taxonomy" id="433724"/>
    <lineage>
        <taxon>unclassified sequences</taxon>
        <taxon>metagenomes</taxon>
        <taxon>organismal metagenomes</taxon>
    </lineage>
</organism>
<evidence type="ECO:0000259" key="2">
    <source>
        <dbReference type="PROSITE" id="PS50850"/>
    </source>
</evidence>
<feature type="transmembrane region" description="Helical" evidence="1">
    <location>
        <begin position="169"/>
        <end position="189"/>
    </location>
</feature>
<dbReference type="Pfam" id="PF07690">
    <property type="entry name" value="MFS_1"/>
    <property type="match status" value="1"/>
</dbReference>
<feature type="transmembrane region" description="Helical" evidence="1">
    <location>
        <begin position="81"/>
        <end position="106"/>
    </location>
</feature>
<dbReference type="AlphaFoldDB" id="A0A5J4R7D7"/>
<dbReference type="GO" id="GO:0022857">
    <property type="term" value="F:transmembrane transporter activity"/>
    <property type="evidence" value="ECO:0007669"/>
    <property type="project" value="InterPro"/>
</dbReference>
<dbReference type="InterPro" id="IPR011701">
    <property type="entry name" value="MFS"/>
</dbReference>
<dbReference type="EMBL" id="SNRY01001564">
    <property type="protein sequence ID" value="KAA6330007.1"/>
    <property type="molecule type" value="Genomic_DNA"/>
</dbReference>
<dbReference type="Gene3D" id="1.20.1250.20">
    <property type="entry name" value="MFS general substrate transporter like domains"/>
    <property type="match status" value="2"/>
</dbReference>
<feature type="transmembrane region" description="Helical" evidence="1">
    <location>
        <begin position="214"/>
        <end position="236"/>
    </location>
</feature>
<feature type="domain" description="Major facilitator superfamily (MFS) profile" evidence="2">
    <location>
        <begin position="12"/>
        <end position="391"/>
    </location>
</feature>
<dbReference type="CDD" id="cd17370">
    <property type="entry name" value="MFS_MJ1317_like"/>
    <property type="match status" value="1"/>
</dbReference>
<feature type="transmembrane region" description="Helical" evidence="1">
    <location>
        <begin position="369"/>
        <end position="389"/>
    </location>
</feature>
<keyword evidence="1" id="KW-0812">Transmembrane</keyword>
<keyword evidence="1" id="KW-1133">Transmembrane helix</keyword>
<name>A0A5J4R7D7_9ZZZZ</name>
<dbReference type="PANTHER" id="PTHR23518">
    <property type="entry name" value="C-METHYLTRANSFERASE"/>
    <property type="match status" value="1"/>
</dbReference>
<feature type="transmembrane region" description="Helical" evidence="1">
    <location>
        <begin position="279"/>
        <end position="294"/>
    </location>
</feature>
<gene>
    <name evidence="3" type="ORF">EZS27_021243</name>
</gene>
<dbReference type="PANTHER" id="PTHR23518:SF2">
    <property type="entry name" value="MAJOR FACILITATOR SUPERFAMILY TRANSPORTER"/>
    <property type="match status" value="1"/>
</dbReference>
<evidence type="ECO:0000313" key="3">
    <source>
        <dbReference type="EMBL" id="KAA6330007.1"/>
    </source>
</evidence>
<feature type="transmembrane region" description="Helical" evidence="1">
    <location>
        <begin position="146"/>
        <end position="163"/>
    </location>
</feature>
<feature type="transmembrane region" description="Helical" evidence="1">
    <location>
        <begin position="300"/>
        <end position="319"/>
    </location>
</feature>